<dbReference type="GO" id="GO:0016746">
    <property type="term" value="F:acyltransferase activity"/>
    <property type="evidence" value="ECO:0007669"/>
    <property type="project" value="UniProtKB-KW"/>
</dbReference>
<organism evidence="2 3">
    <name type="scientific">Tenggerimyces flavus</name>
    <dbReference type="NCBI Taxonomy" id="1708749"/>
    <lineage>
        <taxon>Bacteria</taxon>
        <taxon>Bacillati</taxon>
        <taxon>Actinomycetota</taxon>
        <taxon>Actinomycetes</taxon>
        <taxon>Propionibacteriales</taxon>
        <taxon>Nocardioidaceae</taxon>
        <taxon>Tenggerimyces</taxon>
    </lineage>
</organism>
<feature type="domain" description="N-acetyltransferase" evidence="1">
    <location>
        <begin position="17"/>
        <end position="182"/>
    </location>
</feature>
<accession>A0ABV7YAJ7</accession>
<dbReference type="RefSeq" id="WP_205117411.1">
    <property type="nucleotide sequence ID" value="NZ_JAFBCM010000001.1"/>
</dbReference>
<keyword evidence="3" id="KW-1185">Reference proteome</keyword>
<dbReference type="InterPro" id="IPR000182">
    <property type="entry name" value="GNAT_dom"/>
</dbReference>
<dbReference type="InterPro" id="IPR016181">
    <property type="entry name" value="Acyl_CoA_acyltransferase"/>
</dbReference>
<sequence length="188" mass="21620">MPTFDYSEFPTLRTERLVLRELRGSDAEDLFAVRSDPYVQRYNSVPHTDVSESAEMIERLTELFAKHEWIHWGVALRENDKLIGLYSLGWNEGHRRAEIGYDLNRAYWGKRLASEALGAMLAFAFDVLEVNRLEAQTIADNHESTRLLRKFGFQLEGVRRGYSLEEDGEFHGGAIYGLLRSEYEGGQA</sequence>
<proteinExistence type="predicted"/>
<reference evidence="3" key="1">
    <citation type="journal article" date="2019" name="Int. J. Syst. Evol. Microbiol.">
        <title>The Global Catalogue of Microorganisms (GCM) 10K type strain sequencing project: providing services to taxonomists for standard genome sequencing and annotation.</title>
        <authorList>
            <consortium name="The Broad Institute Genomics Platform"/>
            <consortium name="The Broad Institute Genome Sequencing Center for Infectious Disease"/>
            <person name="Wu L."/>
            <person name="Ma J."/>
        </authorList>
    </citation>
    <scope>NUCLEOTIDE SEQUENCE [LARGE SCALE GENOMIC DNA]</scope>
    <source>
        <strain evidence="3">CGMCC 4.7241</strain>
    </source>
</reference>
<dbReference type="EC" id="2.3.-.-" evidence="2"/>
<dbReference type="Proteomes" id="UP001595699">
    <property type="component" value="Unassembled WGS sequence"/>
</dbReference>
<comment type="caution">
    <text evidence="2">The sequence shown here is derived from an EMBL/GenBank/DDBJ whole genome shotgun (WGS) entry which is preliminary data.</text>
</comment>
<dbReference type="EMBL" id="JBHRZH010000006">
    <property type="protein sequence ID" value="MFC3761198.1"/>
    <property type="molecule type" value="Genomic_DNA"/>
</dbReference>
<dbReference type="Pfam" id="PF13302">
    <property type="entry name" value="Acetyltransf_3"/>
    <property type="match status" value="1"/>
</dbReference>
<protein>
    <submittedName>
        <fullName evidence="2">GNAT family N-acetyltransferase</fullName>
        <ecNumber evidence="2">2.3.-.-</ecNumber>
    </submittedName>
</protein>
<dbReference type="InterPro" id="IPR051531">
    <property type="entry name" value="N-acetyltransferase"/>
</dbReference>
<gene>
    <name evidence="2" type="ORF">ACFOUW_10135</name>
</gene>
<keyword evidence="2" id="KW-0012">Acyltransferase</keyword>
<evidence type="ECO:0000313" key="2">
    <source>
        <dbReference type="EMBL" id="MFC3761198.1"/>
    </source>
</evidence>
<dbReference type="SUPFAM" id="SSF55729">
    <property type="entry name" value="Acyl-CoA N-acyltransferases (Nat)"/>
    <property type="match status" value="1"/>
</dbReference>
<dbReference type="Gene3D" id="3.40.630.30">
    <property type="match status" value="1"/>
</dbReference>
<evidence type="ECO:0000259" key="1">
    <source>
        <dbReference type="PROSITE" id="PS51186"/>
    </source>
</evidence>
<keyword evidence="2" id="KW-0808">Transferase</keyword>
<dbReference type="PROSITE" id="PS51186">
    <property type="entry name" value="GNAT"/>
    <property type="match status" value="1"/>
</dbReference>
<dbReference type="PANTHER" id="PTHR43792">
    <property type="entry name" value="GNAT FAMILY, PUTATIVE (AFU_ORTHOLOGUE AFUA_3G00765)-RELATED-RELATED"/>
    <property type="match status" value="1"/>
</dbReference>
<name>A0ABV7YAJ7_9ACTN</name>
<evidence type="ECO:0000313" key="3">
    <source>
        <dbReference type="Proteomes" id="UP001595699"/>
    </source>
</evidence>